<proteinExistence type="predicted"/>
<protein>
    <submittedName>
        <fullName evidence="1">CKAP5</fullName>
    </submittedName>
</protein>
<reference evidence="1" key="1">
    <citation type="submission" date="2019-11" db="UniProtKB">
        <authorList>
            <consortium name="WormBaseParasite"/>
        </authorList>
    </citation>
    <scope>IDENTIFICATION</scope>
</reference>
<organism evidence="1">
    <name type="scientific">Mesocestoides corti</name>
    <name type="common">Flatworm</name>
    <dbReference type="NCBI Taxonomy" id="53468"/>
    <lineage>
        <taxon>Eukaryota</taxon>
        <taxon>Metazoa</taxon>
        <taxon>Spiralia</taxon>
        <taxon>Lophotrochozoa</taxon>
        <taxon>Platyhelminthes</taxon>
        <taxon>Cestoda</taxon>
        <taxon>Eucestoda</taxon>
        <taxon>Cyclophyllidea</taxon>
        <taxon>Mesocestoididae</taxon>
        <taxon>Mesocestoides</taxon>
    </lineage>
</organism>
<sequence length="56" mass="5756">MTGFKCKASSQTLGSVGTILAIGKTRSPFAKKQRGKGAAAPKFGPKLSGMKCSILI</sequence>
<dbReference type="AlphaFoldDB" id="A0A5K3FJN7"/>
<evidence type="ECO:0000313" key="1">
    <source>
        <dbReference type="WBParaSite" id="MCU_009052-RA"/>
    </source>
</evidence>
<name>A0A5K3FJN7_MESCO</name>
<dbReference type="WBParaSite" id="MCU_009052-RA">
    <property type="protein sequence ID" value="MCU_009052-RA"/>
    <property type="gene ID" value="MCU_009052"/>
</dbReference>
<accession>A0A5K3FJN7</accession>